<dbReference type="Pfam" id="PF13575">
    <property type="entry name" value="DUF4135"/>
    <property type="match status" value="1"/>
</dbReference>
<dbReference type="CDD" id="cd04792">
    <property type="entry name" value="LanM-like"/>
    <property type="match status" value="1"/>
</dbReference>
<dbReference type="Gene3D" id="1.50.10.10">
    <property type="match status" value="1"/>
</dbReference>
<dbReference type="InterPro" id="IPR012341">
    <property type="entry name" value="6hp_glycosidase-like_sf"/>
</dbReference>
<name>A0ABQ3VIE3_9CHLR</name>
<dbReference type="InterPro" id="IPR017146">
    <property type="entry name" value="Lanti_2_LanM"/>
</dbReference>
<dbReference type="Pfam" id="PF05147">
    <property type="entry name" value="LANC_like"/>
    <property type="match status" value="1"/>
</dbReference>
<comment type="caution">
    <text evidence="2">The sequence shown here is derived from an EMBL/GenBank/DDBJ whole genome shotgun (WGS) entry which is preliminary data.</text>
</comment>
<dbReference type="NCBIfam" id="TIGR03897">
    <property type="entry name" value="lanti_2_LanM"/>
    <property type="match status" value="1"/>
</dbReference>
<protein>
    <submittedName>
        <fullName evidence="2">Lanthionine synthetase</fullName>
    </submittedName>
</protein>
<reference evidence="2 3" key="1">
    <citation type="journal article" date="2021" name="Int. J. Syst. Evol. Microbiol.">
        <title>Reticulibacter mediterranei gen. nov., sp. nov., within the new family Reticulibacteraceae fam. nov., and Ktedonospora formicarum gen. nov., sp. nov., Ktedonobacter robiniae sp. nov., Dictyobacter formicarum sp. nov. and Dictyobacter arantiisoli sp. nov., belonging to the class Ktedonobacteria.</title>
        <authorList>
            <person name="Yabe S."/>
            <person name="Zheng Y."/>
            <person name="Wang C.M."/>
            <person name="Sakai Y."/>
            <person name="Abe K."/>
            <person name="Yokota A."/>
            <person name="Donadio S."/>
            <person name="Cavaletti L."/>
            <person name="Monciardini P."/>
        </authorList>
    </citation>
    <scope>NUCLEOTIDE SEQUENCE [LARGE SCALE GENOMIC DNA]</scope>
    <source>
        <strain evidence="2 3">SOSP1-9</strain>
    </source>
</reference>
<proteinExistence type="predicted"/>
<keyword evidence="3" id="KW-1185">Reference proteome</keyword>
<dbReference type="SUPFAM" id="SSF158745">
    <property type="entry name" value="LanC-like"/>
    <property type="match status" value="1"/>
</dbReference>
<dbReference type="SMART" id="SM01260">
    <property type="entry name" value="LANC_like"/>
    <property type="match status" value="1"/>
</dbReference>
<evidence type="ECO:0000259" key="1">
    <source>
        <dbReference type="Pfam" id="PF13575"/>
    </source>
</evidence>
<gene>
    <name evidence="2" type="ORF">KSZ_35940</name>
</gene>
<dbReference type="PRINTS" id="PR01950">
    <property type="entry name" value="LANCSUPER"/>
</dbReference>
<evidence type="ECO:0000313" key="2">
    <source>
        <dbReference type="EMBL" id="GHO85588.1"/>
    </source>
</evidence>
<dbReference type="InterPro" id="IPR025410">
    <property type="entry name" value="Lant_dehyd"/>
</dbReference>
<evidence type="ECO:0000313" key="3">
    <source>
        <dbReference type="Proteomes" id="UP000635565"/>
    </source>
</evidence>
<dbReference type="PIRSF" id="PIRSF037228">
    <property type="entry name" value="Lant_mod_RumM"/>
    <property type="match status" value="1"/>
</dbReference>
<sequence length="1101" mass="122256">MSAFPLTEQDLRRIVAAASNLDERQSDVFLPDTPSIDDETITDRLNEWCRTLARGEQAQFLQRLAWAGLDLSSARCVLGGVRLREDASLPSWVATLQQALSMLAASPDTQQAGEKEEPGSLFLDLQEPLPFEEIIAPFVNVAQKQVETQAGAAYHLLCDQAHIALQRDLLRNLTTFSARALHLEFSVRCLEEQLPLEFQVATVQDHAERTYYHEFIAYMGSGGLLTFFQEYAVLARLLATTTDLWIEATVEFLCRLEADLPEIQRLFGGTNKLGRVVNIQTSLSDPHRGRRSVLSLTFASGCKIIYKPKDLGTEEAYQHLLAWLNEHSVPLPFKVFTVLNRSTHGWVEYVEQKPCESRMEARDYYRRAGILLCLLYVLEATDCHYENLIACGAYPVLVDMETLMHHQPRFEEEGHDIDAEMCALQQLTHSVLRSGLLPSWQVGYDKQSAYDLSGLGSFNEQDIPVEAVWEHVNTDHMRLVRRTITLSILGNQPCLDGVPLRVEEYAEDVIAGFQQMYRFLSNHRALLLVPGSPLQELARQQVRFLYRPTKVYSALLKRLLTPRYLRDGADRSIQLEMLGRGVLWIDETIRDTEMKPLRWRVFLAERQAMEQGDIPFFTAPANRKSLFVAPDQEIKDCLAEPGSDMVMARLRALNDQDCGVQVNLIQAALYTRVARDVTSQPRTPVDTTLVDKIHATLPEVSQAELTAQALVIAEQIASRAIRAADGSAAWIAPKFLAQTERYQLHTIGYDLYDGTGGVALFLAAVARVTGRADYGELARMAVQPLLRTVRRFGSRLTRDIGIGGTSGIGSIVYALTRMSHLLDEPDLLDGASQAACLITADHIYADQVLDISGGAAGALLGLLALYNASSDPAILDQAVLCGQHLLQEQVPSQTGQRTWKTIGGRLLTGFSHGAAGIAYALLRLYAVTQQTHFLAAASEGIGYESSLFVPEANNWPDLRQEPQPSFMTTWCHGAPGIGLARIGGLPMLDTSQIRTDIELALQTTRRLGLQSLDYLCCGNVGRVEVLLAAADRLSRPELAEDARCQVGQIVTQARQTGAFLLHPLLPKQIYCPGFFTGTAGIGYELLRVAYPTVLPSVLLWE</sequence>
<dbReference type="EMBL" id="BNJJ01000009">
    <property type="protein sequence ID" value="GHO85588.1"/>
    <property type="molecule type" value="Genomic_DNA"/>
</dbReference>
<dbReference type="InterPro" id="IPR007822">
    <property type="entry name" value="LANC-like"/>
</dbReference>
<accession>A0ABQ3VIE3</accession>
<feature type="domain" description="Lantibiotic biosynthesis protein dehydration" evidence="1">
    <location>
        <begin position="231"/>
        <end position="619"/>
    </location>
</feature>
<organism evidence="2 3">
    <name type="scientific">Dictyobacter formicarum</name>
    <dbReference type="NCBI Taxonomy" id="2778368"/>
    <lineage>
        <taxon>Bacteria</taxon>
        <taxon>Bacillati</taxon>
        <taxon>Chloroflexota</taxon>
        <taxon>Ktedonobacteria</taxon>
        <taxon>Ktedonobacterales</taxon>
        <taxon>Dictyobacteraceae</taxon>
        <taxon>Dictyobacter</taxon>
    </lineage>
</organism>
<dbReference type="Proteomes" id="UP000635565">
    <property type="component" value="Unassembled WGS sequence"/>
</dbReference>
<dbReference type="RefSeq" id="WP_201363227.1">
    <property type="nucleotide sequence ID" value="NZ_BNJJ01000009.1"/>
</dbReference>